<dbReference type="InterPro" id="IPR004839">
    <property type="entry name" value="Aminotransferase_I/II_large"/>
</dbReference>
<protein>
    <submittedName>
        <fullName evidence="5">8-amino-7-oxononanoate synthase</fullName>
    </submittedName>
</protein>
<dbReference type="SUPFAM" id="SSF53383">
    <property type="entry name" value="PLP-dependent transferases"/>
    <property type="match status" value="1"/>
</dbReference>
<accession>A0A4Y6UA66</accession>
<dbReference type="OrthoDB" id="9807157at2"/>
<keyword evidence="2" id="KW-0808">Transferase</keyword>
<evidence type="ECO:0000256" key="2">
    <source>
        <dbReference type="ARBA" id="ARBA00022679"/>
    </source>
</evidence>
<dbReference type="Gene3D" id="3.40.640.10">
    <property type="entry name" value="Type I PLP-dependent aspartate aminotransferase-like (Major domain)"/>
    <property type="match status" value="1"/>
</dbReference>
<dbReference type="Proteomes" id="UP000318709">
    <property type="component" value="Chromosome"/>
</dbReference>
<evidence type="ECO:0000259" key="4">
    <source>
        <dbReference type="Pfam" id="PF00155"/>
    </source>
</evidence>
<evidence type="ECO:0000313" key="6">
    <source>
        <dbReference type="Proteomes" id="UP000318709"/>
    </source>
</evidence>
<dbReference type="InterPro" id="IPR015422">
    <property type="entry name" value="PyrdxlP-dep_Trfase_small"/>
</dbReference>
<dbReference type="GO" id="GO:0009102">
    <property type="term" value="P:biotin biosynthetic process"/>
    <property type="evidence" value="ECO:0007669"/>
    <property type="project" value="TreeGrafter"/>
</dbReference>
<dbReference type="EMBL" id="CP038231">
    <property type="protein sequence ID" value="QDH14353.1"/>
    <property type="molecule type" value="Genomic_DNA"/>
</dbReference>
<dbReference type="GO" id="GO:0030170">
    <property type="term" value="F:pyridoxal phosphate binding"/>
    <property type="evidence" value="ECO:0007669"/>
    <property type="project" value="InterPro"/>
</dbReference>
<dbReference type="PANTHER" id="PTHR13693:SF100">
    <property type="entry name" value="8-AMINO-7-OXONONANOATE SYNTHASE"/>
    <property type="match status" value="1"/>
</dbReference>
<name>A0A4Y6UA66_9PROT</name>
<dbReference type="InterPro" id="IPR050087">
    <property type="entry name" value="AON_synthase_class-II"/>
</dbReference>
<gene>
    <name evidence="5" type="ORF">E3E12_03805</name>
</gene>
<dbReference type="PANTHER" id="PTHR13693">
    <property type="entry name" value="CLASS II AMINOTRANSFERASE/8-AMINO-7-OXONONANOATE SYNTHASE"/>
    <property type="match status" value="1"/>
</dbReference>
<evidence type="ECO:0000256" key="1">
    <source>
        <dbReference type="ARBA" id="ARBA00001933"/>
    </source>
</evidence>
<reference evidence="5 6" key="1">
    <citation type="submission" date="2019-03" db="EMBL/GenBank/DDBJ databases">
        <title>The complete genome sequence of Swingsia_sp. F3b2 LMG30590(T).</title>
        <authorList>
            <person name="Chua K.-O."/>
            <person name="Chan K.-G."/>
            <person name="See-Too W.-S."/>
        </authorList>
    </citation>
    <scope>NUCLEOTIDE SEQUENCE [LARGE SCALE GENOMIC DNA]</scope>
    <source>
        <strain evidence="5 6">F3b2</strain>
    </source>
</reference>
<proteinExistence type="predicted"/>
<feature type="domain" description="Aminotransferase class I/classII large" evidence="4">
    <location>
        <begin position="40"/>
        <end position="404"/>
    </location>
</feature>
<evidence type="ECO:0000256" key="3">
    <source>
        <dbReference type="ARBA" id="ARBA00022898"/>
    </source>
</evidence>
<dbReference type="Gene3D" id="3.90.1150.10">
    <property type="entry name" value="Aspartate Aminotransferase, domain 1"/>
    <property type="match status" value="1"/>
</dbReference>
<dbReference type="InterPro" id="IPR015424">
    <property type="entry name" value="PyrdxlP-dep_Trfase"/>
</dbReference>
<dbReference type="Pfam" id="PF00155">
    <property type="entry name" value="Aminotran_1_2"/>
    <property type="match status" value="1"/>
</dbReference>
<evidence type="ECO:0000313" key="5">
    <source>
        <dbReference type="EMBL" id="QDH14353.1"/>
    </source>
</evidence>
<organism evidence="5 6">
    <name type="scientific">Formicincola oecophyllae</name>
    <dbReference type="NCBI Taxonomy" id="2558361"/>
    <lineage>
        <taxon>Bacteria</taxon>
        <taxon>Pseudomonadati</taxon>
        <taxon>Pseudomonadota</taxon>
        <taxon>Alphaproteobacteria</taxon>
        <taxon>Acetobacterales</taxon>
        <taxon>Acetobacteraceae</taxon>
        <taxon>Formicincola</taxon>
    </lineage>
</organism>
<dbReference type="InterPro" id="IPR015421">
    <property type="entry name" value="PyrdxlP-dep_Trfase_major"/>
</dbReference>
<dbReference type="AlphaFoldDB" id="A0A4Y6UA66"/>
<comment type="cofactor">
    <cofactor evidence="1">
        <name>pyridoxal 5'-phosphate</name>
        <dbReference type="ChEBI" id="CHEBI:597326"/>
    </cofactor>
</comment>
<keyword evidence="3" id="KW-0663">Pyridoxal phosphate</keyword>
<sequence>MVADALARRKAANLQRQTMAWQRRPGRCRPASDQNGPWLVDLASNDYLALSFHPHVRQTAQQWLERWGAGAGASPLVCGWHEGAARLEQRLAHLKQAEGALLFNSGWQANACLLPALDQLSRLQTGQGLAVFNDRLNHASLHHGCAAAGVRQKRFRHNDVAHLATLLEHHQASLPAGERGGLKIIATESVFSMDGDRAPLHALRALADRWGALLLVDEAHATGVLGPNGTGLTCASALEGGVKTTNAPVKVDITLSTASKALGGAGAFITGSKALREWLVNSASGYVYSTAPPPAALGALEGALDLLPTAKLAQARAALGRNAELLRQQLHSAGFETGASSTHIVPVMAGSAEQALEMAVLLRDHGFFTVAIRPPTVPQGQARLRLSLNAALEDKDLEKLCTVLRMHCRPTGRQGRHG</sequence>
<keyword evidence="6" id="KW-1185">Reference proteome</keyword>
<dbReference type="KEGG" id="swf:E3E12_03805"/>
<dbReference type="GO" id="GO:0008710">
    <property type="term" value="F:8-amino-7-oxononanoate synthase activity"/>
    <property type="evidence" value="ECO:0007669"/>
    <property type="project" value="TreeGrafter"/>
</dbReference>